<dbReference type="Proteomes" id="UP000789901">
    <property type="component" value="Unassembled WGS sequence"/>
</dbReference>
<feature type="non-terminal residue" evidence="1">
    <location>
        <position position="1"/>
    </location>
</feature>
<organism evidence="1 2">
    <name type="scientific">Gigaspora margarita</name>
    <dbReference type="NCBI Taxonomy" id="4874"/>
    <lineage>
        <taxon>Eukaryota</taxon>
        <taxon>Fungi</taxon>
        <taxon>Fungi incertae sedis</taxon>
        <taxon>Mucoromycota</taxon>
        <taxon>Glomeromycotina</taxon>
        <taxon>Glomeromycetes</taxon>
        <taxon>Diversisporales</taxon>
        <taxon>Gigasporaceae</taxon>
        <taxon>Gigaspora</taxon>
    </lineage>
</organism>
<name>A0ABN7XRP2_GIGMA</name>
<feature type="non-terminal residue" evidence="1">
    <location>
        <position position="120"/>
    </location>
</feature>
<gene>
    <name evidence="1" type="ORF">GMARGA_LOCUS45395</name>
</gene>
<keyword evidence="2" id="KW-1185">Reference proteome</keyword>
<sequence>DEPVVMLDAPLDVVTKMDAMMKDLLESLTNDEHDISSANNEKDVFKVCEKDSDGKEIDENEDFRKRQLYRKELSKDEYDEHIDSLDAIEFRVKLMITMIKSRFHILDNKLENKYKDSQRE</sequence>
<proteinExistence type="predicted"/>
<dbReference type="EMBL" id="CAJVQB010161428">
    <property type="protein sequence ID" value="CAG8856574.1"/>
    <property type="molecule type" value="Genomic_DNA"/>
</dbReference>
<accession>A0ABN7XRP2</accession>
<comment type="caution">
    <text evidence="1">The sequence shown here is derived from an EMBL/GenBank/DDBJ whole genome shotgun (WGS) entry which is preliminary data.</text>
</comment>
<evidence type="ECO:0000313" key="2">
    <source>
        <dbReference type="Proteomes" id="UP000789901"/>
    </source>
</evidence>
<reference evidence="1 2" key="1">
    <citation type="submission" date="2021-06" db="EMBL/GenBank/DDBJ databases">
        <authorList>
            <person name="Kallberg Y."/>
            <person name="Tangrot J."/>
            <person name="Rosling A."/>
        </authorList>
    </citation>
    <scope>NUCLEOTIDE SEQUENCE [LARGE SCALE GENOMIC DNA]</scope>
    <source>
        <strain evidence="1 2">120-4 pot B 10/14</strain>
    </source>
</reference>
<protein>
    <submittedName>
        <fullName evidence="1">8658_t:CDS:1</fullName>
    </submittedName>
</protein>
<evidence type="ECO:0000313" key="1">
    <source>
        <dbReference type="EMBL" id="CAG8856574.1"/>
    </source>
</evidence>